<evidence type="ECO:0000256" key="4">
    <source>
        <dbReference type="ARBA" id="ARBA00023163"/>
    </source>
</evidence>
<proteinExistence type="predicted"/>
<dbReference type="SUPFAM" id="SSF46689">
    <property type="entry name" value="Homeodomain-like"/>
    <property type="match status" value="1"/>
</dbReference>
<keyword evidence="6" id="KW-0175">Coiled coil</keyword>
<keyword evidence="3" id="KW-0238">DNA-binding</keyword>
<feature type="region of interest" description="Disordered" evidence="7">
    <location>
        <begin position="1"/>
        <end position="25"/>
    </location>
</feature>
<keyword evidence="2" id="KW-0805">Transcription regulation</keyword>
<dbReference type="InterPro" id="IPR009057">
    <property type="entry name" value="Homeodomain-like_sf"/>
</dbReference>
<name>A0AAV2S7K3_MEGNR</name>
<dbReference type="GO" id="GO:0019185">
    <property type="term" value="C:snRNA-activating protein complex"/>
    <property type="evidence" value="ECO:0007669"/>
    <property type="project" value="TreeGrafter"/>
</dbReference>
<gene>
    <name evidence="8" type="ORF">MNOR_LOCUS33322</name>
</gene>
<keyword evidence="9" id="KW-1185">Reference proteome</keyword>
<keyword evidence="5" id="KW-0539">Nucleus</keyword>
<dbReference type="InterPro" id="IPR051575">
    <property type="entry name" value="Myb-like_DNA-bd"/>
</dbReference>
<dbReference type="GO" id="GO:0000978">
    <property type="term" value="F:RNA polymerase II cis-regulatory region sequence-specific DNA binding"/>
    <property type="evidence" value="ECO:0007669"/>
    <property type="project" value="TreeGrafter"/>
</dbReference>
<feature type="compositionally biased region" description="Polar residues" evidence="7">
    <location>
        <begin position="76"/>
        <end position="91"/>
    </location>
</feature>
<reference evidence="8 9" key="1">
    <citation type="submission" date="2024-05" db="EMBL/GenBank/DDBJ databases">
        <authorList>
            <person name="Wallberg A."/>
        </authorList>
    </citation>
    <scope>NUCLEOTIDE SEQUENCE [LARGE SCALE GENOMIC DNA]</scope>
</reference>
<evidence type="ECO:0000313" key="8">
    <source>
        <dbReference type="EMBL" id="CAL4165878.1"/>
    </source>
</evidence>
<keyword evidence="4" id="KW-0804">Transcription</keyword>
<feature type="coiled-coil region" evidence="6">
    <location>
        <begin position="259"/>
        <end position="379"/>
    </location>
</feature>
<evidence type="ECO:0008006" key="10">
    <source>
        <dbReference type="Google" id="ProtNLM"/>
    </source>
</evidence>
<evidence type="ECO:0000256" key="3">
    <source>
        <dbReference type="ARBA" id="ARBA00023125"/>
    </source>
</evidence>
<evidence type="ECO:0000256" key="5">
    <source>
        <dbReference type="ARBA" id="ARBA00023242"/>
    </source>
</evidence>
<dbReference type="GO" id="GO:0042796">
    <property type="term" value="P:snRNA transcription by RNA polymerase III"/>
    <property type="evidence" value="ECO:0007669"/>
    <property type="project" value="TreeGrafter"/>
</dbReference>
<dbReference type="PANTHER" id="PTHR46621">
    <property type="entry name" value="SNRNA-ACTIVATING PROTEIN COMPLEX SUBUNIT 4"/>
    <property type="match status" value="1"/>
</dbReference>
<protein>
    <recommendedName>
        <fullName evidence="10">Myb-like domain-containing protein</fullName>
    </recommendedName>
</protein>
<feature type="non-terminal residue" evidence="8">
    <location>
        <position position="445"/>
    </location>
</feature>
<evidence type="ECO:0000256" key="1">
    <source>
        <dbReference type="ARBA" id="ARBA00004123"/>
    </source>
</evidence>
<organism evidence="8 9">
    <name type="scientific">Meganyctiphanes norvegica</name>
    <name type="common">Northern krill</name>
    <name type="synonym">Thysanopoda norvegica</name>
    <dbReference type="NCBI Taxonomy" id="48144"/>
    <lineage>
        <taxon>Eukaryota</taxon>
        <taxon>Metazoa</taxon>
        <taxon>Ecdysozoa</taxon>
        <taxon>Arthropoda</taxon>
        <taxon>Crustacea</taxon>
        <taxon>Multicrustacea</taxon>
        <taxon>Malacostraca</taxon>
        <taxon>Eumalacostraca</taxon>
        <taxon>Eucarida</taxon>
        <taxon>Euphausiacea</taxon>
        <taxon>Euphausiidae</taxon>
        <taxon>Meganyctiphanes</taxon>
    </lineage>
</organism>
<sequence>MDSDIDDTQSEGGASDIMDEDGTLYKDPVPLKQQRMLEEQKNLIDCAYQRTVRVEGGDYLSGSRSGSSTGSGIGSNPITHLGTTRPASSGAVSETFGSSMCHLKYSGTGGDSSQGYGNVNQEVLDELLQGGQLPSLELALKYNFVLQQRFSEKLRTLERVLQNNRRRQLQLREELGDLKSVRDCETTEKGTRSTLRISHFCVPYFKDRSGMPAPMNADAKFKVENKYLDLYTTRSRPWLTSERDQLTKAVHREYKEQLINKWTVKKRDTQRKLRNLEAETQQQQKQKLSDEQNLDQEKQNLDQEKQNLDQDKQNLDQDKQNLDQEKQNLDQEKQNLDQEKQNLEQEKLKLDQEKQQLQLAEREAKKEELKKELSECENHITYVSSLEPKKVHMDRRVDVDWIKVAAQEFDGHRTPEECELQWKNLLHPSINTSPWTEQEDIAIQV</sequence>
<evidence type="ECO:0000256" key="6">
    <source>
        <dbReference type="SAM" id="Coils"/>
    </source>
</evidence>
<evidence type="ECO:0000313" key="9">
    <source>
        <dbReference type="Proteomes" id="UP001497623"/>
    </source>
</evidence>
<feature type="compositionally biased region" description="Low complexity" evidence="7">
    <location>
        <begin position="58"/>
        <end position="70"/>
    </location>
</feature>
<dbReference type="GO" id="GO:0001006">
    <property type="term" value="F:RNA polymerase III type 3 promoter sequence-specific DNA binding"/>
    <property type="evidence" value="ECO:0007669"/>
    <property type="project" value="TreeGrafter"/>
</dbReference>
<dbReference type="GO" id="GO:0005634">
    <property type="term" value="C:nucleus"/>
    <property type="evidence" value="ECO:0007669"/>
    <property type="project" value="UniProtKB-SubCell"/>
</dbReference>
<accession>A0AAV2S7K3</accession>
<evidence type="ECO:0000256" key="7">
    <source>
        <dbReference type="SAM" id="MobiDB-lite"/>
    </source>
</evidence>
<feature type="region of interest" description="Disordered" evidence="7">
    <location>
        <begin position="58"/>
        <end position="91"/>
    </location>
</feature>
<dbReference type="EMBL" id="CAXKWB010047773">
    <property type="protein sequence ID" value="CAL4165878.1"/>
    <property type="molecule type" value="Genomic_DNA"/>
</dbReference>
<comment type="caution">
    <text evidence="8">The sequence shown here is derived from an EMBL/GenBank/DDBJ whole genome shotgun (WGS) entry which is preliminary data.</text>
</comment>
<dbReference type="GO" id="GO:0042795">
    <property type="term" value="P:snRNA transcription by RNA polymerase II"/>
    <property type="evidence" value="ECO:0007669"/>
    <property type="project" value="TreeGrafter"/>
</dbReference>
<dbReference type="Proteomes" id="UP001497623">
    <property type="component" value="Unassembled WGS sequence"/>
</dbReference>
<dbReference type="AlphaFoldDB" id="A0AAV2S7K3"/>
<comment type="subcellular location">
    <subcellularLocation>
        <location evidence="1">Nucleus</location>
    </subcellularLocation>
</comment>
<dbReference type="Pfam" id="PF13921">
    <property type="entry name" value="Myb_DNA-bind_6"/>
    <property type="match status" value="1"/>
</dbReference>
<dbReference type="PANTHER" id="PTHR46621:SF1">
    <property type="entry name" value="SNRNA-ACTIVATING PROTEIN COMPLEX SUBUNIT 4"/>
    <property type="match status" value="1"/>
</dbReference>
<evidence type="ECO:0000256" key="2">
    <source>
        <dbReference type="ARBA" id="ARBA00023015"/>
    </source>
</evidence>